<dbReference type="Gene3D" id="3.90.1150.10">
    <property type="entry name" value="Aspartate Aminotransferase, domain 1"/>
    <property type="match status" value="1"/>
</dbReference>
<evidence type="ECO:0000259" key="2">
    <source>
        <dbReference type="Pfam" id="PF00266"/>
    </source>
</evidence>
<reference evidence="3" key="1">
    <citation type="submission" date="2020-04" db="EMBL/GenBank/DDBJ databases">
        <title>Description of Shewanella salipaludis sp. nov., isolated from a salt marsh.</title>
        <authorList>
            <person name="Park S."/>
            <person name="Yoon J.-H."/>
        </authorList>
    </citation>
    <scope>NUCLEOTIDE SEQUENCE</scope>
    <source>
        <strain evidence="3">SHSM-M6</strain>
    </source>
</reference>
<sequence length="375" mass="41433">MLQPQELKQDFHLVEATYLLNHSVGRPLKSTQEALQRSFFAPWQESGREPWGAWLGIIDDFRNALARLFNGRRDDFCPQVNLSSALTKLVMSLERLQGEHCVVLMSEIDFPSMGFALKKALAAGCELRFIPKALDITDANVWDAHLGADVDLVFISHAYSNTGQQAPLAEIVPLAKSRGCLTLIDVAQSAGIVPLDLGALAPDFMIGSSVKWLCSGPGAAYLWVNPGRLDECRPRDVGWFSHENPFEFDIHGFRYHPSALRFWGGTPSILPYAIAANAIGYFAELGSPSLRAHNQALIDLVAAELDEEFVSPRESARRSGTLILDLGERQDKLLQALQQANISVDARSQGIRVSPHIYNDEADMRALLRVIAACR</sequence>
<name>A0A972JKI0_9GAMM</name>
<dbReference type="EMBL" id="JAAXYH010000024">
    <property type="protein sequence ID" value="NMH67178.1"/>
    <property type="molecule type" value="Genomic_DNA"/>
</dbReference>
<dbReference type="InterPro" id="IPR015424">
    <property type="entry name" value="PyrdxlP-dep_Trfase"/>
</dbReference>
<keyword evidence="3" id="KW-0032">Aminotransferase</keyword>
<keyword evidence="1" id="KW-0663">Pyridoxal phosphate</keyword>
<keyword evidence="4" id="KW-1185">Reference proteome</keyword>
<evidence type="ECO:0000256" key="1">
    <source>
        <dbReference type="ARBA" id="ARBA00022898"/>
    </source>
</evidence>
<dbReference type="Pfam" id="PF00266">
    <property type="entry name" value="Aminotran_5"/>
    <property type="match status" value="1"/>
</dbReference>
<gene>
    <name evidence="3" type="ORF">HC757_18690</name>
</gene>
<comment type="caution">
    <text evidence="3">The sequence shown here is derived from an EMBL/GenBank/DDBJ whole genome shotgun (WGS) entry which is preliminary data.</text>
</comment>
<feature type="domain" description="Aminotransferase class V" evidence="2">
    <location>
        <begin position="62"/>
        <end position="369"/>
    </location>
</feature>
<dbReference type="GO" id="GO:0008483">
    <property type="term" value="F:transaminase activity"/>
    <property type="evidence" value="ECO:0007669"/>
    <property type="project" value="UniProtKB-KW"/>
</dbReference>
<dbReference type="InterPro" id="IPR015421">
    <property type="entry name" value="PyrdxlP-dep_Trfase_major"/>
</dbReference>
<dbReference type="Gene3D" id="3.40.640.10">
    <property type="entry name" value="Type I PLP-dependent aspartate aminotransferase-like (Major domain)"/>
    <property type="match status" value="1"/>
</dbReference>
<protein>
    <submittedName>
        <fullName evidence="3">Aminotransferase class V-fold PLP-dependent enzyme</fullName>
    </submittedName>
</protein>
<dbReference type="Proteomes" id="UP000737113">
    <property type="component" value="Unassembled WGS sequence"/>
</dbReference>
<proteinExistence type="predicted"/>
<evidence type="ECO:0000313" key="3">
    <source>
        <dbReference type="EMBL" id="NMH67178.1"/>
    </source>
</evidence>
<accession>A0A972JKI0</accession>
<dbReference type="PANTHER" id="PTHR43586:SF4">
    <property type="entry name" value="ISOPENICILLIN N EPIMERASE"/>
    <property type="match status" value="1"/>
</dbReference>
<dbReference type="PANTHER" id="PTHR43586">
    <property type="entry name" value="CYSTEINE DESULFURASE"/>
    <property type="match status" value="1"/>
</dbReference>
<dbReference type="SUPFAM" id="SSF53383">
    <property type="entry name" value="PLP-dependent transferases"/>
    <property type="match status" value="1"/>
</dbReference>
<dbReference type="InterPro" id="IPR000192">
    <property type="entry name" value="Aminotrans_V_dom"/>
</dbReference>
<evidence type="ECO:0000313" key="4">
    <source>
        <dbReference type="Proteomes" id="UP000737113"/>
    </source>
</evidence>
<dbReference type="AlphaFoldDB" id="A0A972JKI0"/>
<dbReference type="InterPro" id="IPR015422">
    <property type="entry name" value="PyrdxlP-dep_Trfase_small"/>
</dbReference>
<organism evidence="3 4">
    <name type="scientific">Shewanella salipaludis</name>
    <dbReference type="NCBI Taxonomy" id="2723052"/>
    <lineage>
        <taxon>Bacteria</taxon>
        <taxon>Pseudomonadati</taxon>
        <taxon>Pseudomonadota</taxon>
        <taxon>Gammaproteobacteria</taxon>
        <taxon>Alteromonadales</taxon>
        <taxon>Shewanellaceae</taxon>
        <taxon>Shewanella</taxon>
    </lineage>
</organism>
<keyword evidence="3" id="KW-0808">Transferase</keyword>